<reference evidence="2" key="1">
    <citation type="journal article" date="2019" name="Sci. Rep.">
        <title>Draft genome of Tanacetum cinerariifolium, the natural source of mosquito coil.</title>
        <authorList>
            <person name="Yamashiro T."/>
            <person name="Shiraishi A."/>
            <person name="Satake H."/>
            <person name="Nakayama K."/>
        </authorList>
    </citation>
    <scope>NUCLEOTIDE SEQUENCE</scope>
</reference>
<protein>
    <submittedName>
        <fullName evidence="2">Uncharacterized protein</fullName>
    </submittedName>
</protein>
<dbReference type="AlphaFoldDB" id="A0A699RH20"/>
<gene>
    <name evidence="2" type="ORF">Tci_853871</name>
</gene>
<evidence type="ECO:0000313" key="2">
    <source>
        <dbReference type="EMBL" id="GFC81901.1"/>
    </source>
</evidence>
<sequence>DDLYLVDHVMIPLSERRVFRIMSGGKIPRLPTLTPTPSVSSESTSSSSHQEEEIDPVNNFILDSIPYINQLPPIEGGESPEFKQTKVMFKCLGHFLSNLGKKKK</sequence>
<feature type="non-terminal residue" evidence="2">
    <location>
        <position position="1"/>
    </location>
</feature>
<feature type="compositionally biased region" description="Low complexity" evidence="1">
    <location>
        <begin position="28"/>
        <end position="48"/>
    </location>
</feature>
<organism evidence="2">
    <name type="scientific">Tanacetum cinerariifolium</name>
    <name type="common">Dalmatian daisy</name>
    <name type="synonym">Chrysanthemum cinerariifolium</name>
    <dbReference type="NCBI Taxonomy" id="118510"/>
    <lineage>
        <taxon>Eukaryota</taxon>
        <taxon>Viridiplantae</taxon>
        <taxon>Streptophyta</taxon>
        <taxon>Embryophyta</taxon>
        <taxon>Tracheophyta</taxon>
        <taxon>Spermatophyta</taxon>
        <taxon>Magnoliopsida</taxon>
        <taxon>eudicotyledons</taxon>
        <taxon>Gunneridae</taxon>
        <taxon>Pentapetalae</taxon>
        <taxon>asterids</taxon>
        <taxon>campanulids</taxon>
        <taxon>Asterales</taxon>
        <taxon>Asteraceae</taxon>
        <taxon>Asteroideae</taxon>
        <taxon>Anthemideae</taxon>
        <taxon>Anthemidinae</taxon>
        <taxon>Tanacetum</taxon>
    </lineage>
</organism>
<evidence type="ECO:0000256" key="1">
    <source>
        <dbReference type="SAM" id="MobiDB-lite"/>
    </source>
</evidence>
<feature type="region of interest" description="Disordered" evidence="1">
    <location>
        <begin position="26"/>
        <end position="53"/>
    </location>
</feature>
<comment type="caution">
    <text evidence="2">The sequence shown here is derived from an EMBL/GenBank/DDBJ whole genome shotgun (WGS) entry which is preliminary data.</text>
</comment>
<name>A0A699RH20_TANCI</name>
<accession>A0A699RH20</accession>
<proteinExistence type="predicted"/>
<dbReference type="EMBL" id="BKCJ011081799">
    <property type="protein sequence ID" value="GFC81901.1"/>
    <property type="molecule type" value="Genomic_DNA"/>
</dbReference>